<sequence>MVTKNNIESIESNTDLHEKSVPSRSRRGFLKKAAATGMVGLTGLTAATEAVSATESTETETTELTHPTDPSGDVGAQARNRVTITGVDDFTSYTLYTTGDVYGGEENDNIRYIPGGEVLDDGRRYYYIINGEVYGGYQDVYRFWGYVYINYNPGIDSDVDDL</sequence>
<organism evidence="2 3">
    <name type="scientific">Halocatena marina</name>
    <dbReference type="NCBI Taxonomy" id="2934937"/>
    <lineage>
        <taxon>Archaea</taxon>
        <taxon>Methanobacteriati</taxon>
        <taxon>Methanobacteriota</taxon>
        <taxon>Stenosarchaea group</taxon>
        <taxon>Halobacteria</taxon>
        <taxon>Halobacteriales</taxon>
        <taxon>Natronomonadaceae</taxon>
        <taxon>Halocatena</taxon>
    </lineage>
</organism>
<dbReference type="NCBIfam" id="TIGR01409">
    <property type="entry name" value="TAT_signal_seq"/>
    <property type="match status" value="1"/>
</dbReference>
<reference evidence="2 3" key="1">
    <citation type="journal article" date="2019" name="Int. J. Syst. Evol. Microbiol.">
        <title>The Global Catalogue of Microorganisms (GCM) 10K type strain sequencing project: providing services to taxonomists for standard genome sequencing and annotation.</title>
        <authorList>
            <consortium name="The Broad Institute Genomics Platform"/>
            <consortium name="The Broad Institute Genome Sequencing Center for Infectious Disease"/>
            <person name="Wu L."/>
            <person name="Ma J."/>
        </authorList>
    </citation>
    <scope>NUCLEOTIDE SEQUENCE [LARGE SCALE GENOMIC DNA]</scope>
    <source>
        <strain evidence="2 3">RDMS1</strain>
    </source>
</reference>
<evidence type="ECO:0000313" key="2">
    <source>
        <dbReference type="EMBL" id="MFC7189434.1"/>
    </source>
</evidence>
<dbReference type="PROSITE" id="PS51318">
    <property type="entry name" value="TAT"/>
    <property type="match status" value="1"/>
</dbReference>
<dbReference type="RefSeq" id="WP_264554955.1">
    <property type="nucleotide sequence ID" value="NZ_CP109979.1"/>
</dbReference>
<dbReference type="EMBL" id="JBHTAX010000001">
    <property type="protein sequence ID" value="MFC7189434.1"/>
    <property type="molecule type" value="Genomic_DNA"/>
</dbReference>
<feature type="region of interest" description="Disordered" evidence="1">
    <location>
        <begin position="53"/>
        <end position="76"/>
    </location>
</feature>
<name>A0ABD5YJ87_9EURY</name>
<comment type="caution">
    <text evidence="2">The sequence shown here is derived from an EMBL/GenBank/DDBJ whole genome shotgun (WGS) entry which is preliminary data.</text>
</comment>
<dbReference type="Proteomes" id="UP001596417">
    <property type="component" value="Unassembled WGS sequence"/>
</dbReference>
<gene>
    <name evidence="2" type="ORF">ACFQL7_05945</name>
</gene>
<dbReference type="AlphaFoldDB" id="A0ABD5YJ87"/>
<dbReference type="InterPro" id="IPR019546">
    <property type="entry name" value="TAT_signal_bac_arc"/>
</dbReference>
<dbReference type="GeneID" id="76199005"/>
<feature type="region of interest" description="Disordered" evidence="1">
    <location>
        <begin position="1"/>
        <end position="24"/>
    </location>
</feature>
<evidence type="ECO:0000313" key="3">
    <source>
        <dbReference type="Proteomes" id="UP001596417"/>
    </source>
</evidence>
<evidence type="ECO:0000256" key="1">
    <source>
        <dbReference type="SAM" id="MobiDB-lite"/>
    </source>
</evidence>
<proteinExistence type="predicted"/>
<feature type="compositionally biased region" description="Polar residues" evidence="1">
    <location>
        <begin position="1"/>
        <end position="13"/>
    </location>
</feature>
<protein>
    <submittedName>
        <fullName evidence="2">Twin-arginine translocation signal domain-containing protein</fullName>
    </submittedName>
</protein>
<accession>A0ABD5YJ87</accession>
<dbReference type="InterPro" id="IPR006311">
    <property type="entry name" value="TAT_signal"/>
</dbReference>
<keyword evidence="3" id="KW-1185">Reference proteome</keyword>